<evidence type="ECO:0000256" key="1">
    <source>
        <dbReference type="SAM" id="MobiDB-lite"/>
    </source>
</evidence>
<reference evidence="2" key="1">
    <citation type="submission" date="2023-12" db="EMBL/GenBank/DDBJ databases">
        <authorList>
            <person name="Brown T."/>
        </authorList>
    </citation>
    <scope>NUCLEOTIDE SEQUENCE</scope>
</reference>
<sequence>MCLEISTRTDKLLWRLSRWTESWDSNTPPVWEGLSPPAAHGDFSAPRRSEVRVPALVRATTRCPEKPEGRSPPGPGLPSLQCWGAGYGQPLSLQPLALCPPSCVRALSSALF</sequence>
<dbReference type="EMBL" id="OY882875">
    <property type="protein sequence ID" value="CAK6439807.1"/>
    <property type="molecule type" value="Genomic_DNA"/>
</dbReference>
<organism evidence="2 3">
    <name type="scientific">Pipistrellus nathusii</name>
    <name type="common">Nathusius' pipistrelle</name>
    <dbReference type="NCBI Taxonomy" id="59473"/>
    <lineage>
        <taxon>Eukaryota</taxon>
        <taxon>Metazoa</taxon>
        <taxon>Chordata</taxon>
        <taxon>Craniata</taxon>
        <taxon>Vertebrata</taxon>
        <taxon>Euteleostomi</taxon>
        <taxon>Mammalia</taxon>
        <taxon>Eutheria</taxon>
        <taxon>Laurasiatheria</taxon>
        <taxon>Chiroptera</taxon>
        <taxon>Yangochiroptera</taxon>
        <taxon>Vespertilionidae</taxon>
        <taxon>Pipistrellus</taxon>
    </lineage>
</organism>
<dbReference type="Proteomes" id="UP001314169">
    <property type="component" value="Chromosome 18"/>
</dbReference>
<feature type="region of interest" description="Disordered" evidence="1">
    <location>
        <begin position="59"/>
        <end position="79"/>
    </location>
</feature>
<name>A0ABN9ZU41_PIPNA</name>
<accession>A0ABN9ZU41</accession>
<gene>
    <name evidence="2" type="ORF">MPIPNATIZW_LOCUS8113</name>
</gene>
<evidence type="ECO:0000313" key="2">
    <source>
        <dbReference type="EMBL" id="CAK6439807.1"/>
    </source>
</evidence>
<keyword evidence="3" id="KW-1185">Reference proteome</keyword>
<proteinExistence type="predicted"/>
<feature type="region of interest" description="Disordered" evidence="1">
    <location>
        <begin position="24"/>
        <end position="47"/>
    </location>
</feature>
<evidence type="ECO:0000313" key="3">
    <source>
        <dbReference type="Proteomes" id="UP001314169"/>
    </source>
</evidence>
<protein>
    <submittedName>
        <fullName evidence="2">Uncharacterized protein</fullName>
    </submittedName>
</protein>